<organism evidence="7 8">
    <name type="scientific">Geodermatophilus obscurus</name>
    <dbReference type="NCBI Taxonomy" id="1861"/>
    <lineage>
        <taxon>Bacteria</taxon>
        <taxon>Bacillati</taxon>
        <taxon>Actinomycetota</taxon>
        <taxon>Actinomycetes</taxon>
        <taxon>Geodermatophilales</taxon>
        <taxon>Geodermatophilaceae</taxon>
        <taxon>Geodermatophilus</taxon>
    </lineage>
</organism>
<dbReference type="GO" id="GO:0005886">
    <property type="term" value="C:plasma membrane"/>
    <property type="evidence" value="ECO:0007669"/>
    <property type="project" value="UniProtKB-SubCell"/>
</dbReference>
<evidence type="ECO:0000313" key="8">
    <source>
        <dbReference type="Proteomes" id="UP000183642"/>
    </source>
</evidence>
<gene>
    <name evidence="7" type="ORF">SAMN05660359_01013</name>
</gene>
<feature type="transmembrane region" description="Helical" evidence="6">
    <location>
        <begin position="28"/>
        <end position="51"/>
    </location>
</feature>
<dbReference type="InterPro" id="IPR019108">
    <property type="entry name" value="Caa3_assmbl_CtaG-rel"/>
</dbReference>
<sequence length="246" mass="24937">MSVLLVLLAAAAAAYVAATWRCRSPWPLARTAAWLAGVAAAAVAVAGPLTVHGDLRAHMAGHLLVGMVAPLLLVLGAPVTLVLRALPVPAARRVSRLLRAAPLRWLADPLVAVPANAAGLWLLYGTGLHGAAGHSPGWSALLAAHLLVSGYLATASVLAVDPAAHRRGVGVRAVALAGGAAAHDVLAKVLYAHPPAGVTGAEEGARLVYDGGTVVTLLTAALLWHRWYVSREAVRAAAQPAAPVAA</sequence>
<keyword evidence="5 6" id="KW-0472">Membrane</keyword>
<dbReference type="AlphaFoldDB" id="A0A1I5DSK2"/>
<feature type="transmembrane region" description="Helical" evidence="6">
    <location>
        <begin position="63"/>
        <end position="86"/>
    </location>
</feature>
<keyword evidence="3 6" id="KW-0812">Transmembrane</keyword>
<feature type="transmembrane region" description="Helical" evidence="6">
    <location>
        <begin position="138"/>
        <end position="160"/>
    </location>
</feature>
<protein>
    <submittedName>
        <fullName evidence="7">Putative membrane protein</fullName>
    </submittedName>
</protein>
<evidence type="ECO:0000256" key="3">
    <source>
        <dbReference type="ARBA" id="ARBA00022692"/>
    </source>
</evidence>
<evidence type="ECO:0000256" key="2">
    <source>
        <dbReference type="ARBA" id="ARBA00022475"/>
    </source>
</evidence>
<evidence type="ECO:0000256" key="5">
    <source>
        <dbReference type="ARBA" id="ARBA00023136"/>
    </source>
</evidence>
<proteinExistence type="predicted"/>
<dbReference type="EMBL" id="FOWE01000002">
    <property type="protein sequence ID" value="SFO02245.1"/>
    <property type="molecule type" value="Genomic_DNA"/>
</dbReference>
<dbReference type="Pfam" id="PF09678">
    <property type="entry name" value="Caa3_CtaG"/>
    <property type="match status" value="1"/>
</dbReference>
<dbReference type="Proteomes" id="UP000183642">
    <property type="component" value="Unassembled WGS sequence"/>
</dbReference>
<reference evidence="8" key="1">
    <citation type="submission" date="2016-10" db="EMBL/GenBank/DDBJ databases">
        <authorList>
            <person name="Varghese N."/>
            <person name="Submissions S."/>
        </authorList>
    </citation>
    <scope>NUCLEOTIDE SEQUENCE [LARGE SCALE GENOMIC DNA]</scope>
    <source>
        <strain evidence="8">DSM 43161</strain>
    </source>
</reference>
<evidence type="ECO:0000256" key="4">
    <source>
        <dbReference type="ARBA" id="ARBA00022989"/>
    </source>
</evidence>
<feature type="transmembrane region" description="Helical" evidence="6">
    <location>
        <begin position="106"/>
        <end position="126"/>
    </location>
</feature>
<keyword evidence="4 6" id="KW-1133">Transmembrane helix</keyword>
<keyword evidence="2" id="KW-1003">Cell membrane</keyword>
<dbReference type="OrthoDB" id="5024156at2"/>
<accession>A0A1I5DSK2</accession>
<evidence type="ECO:0000256" key="6">
    <source>
        <dbReference type="SAM" id="Phobius"/>
    </source>
</evidence>
<keyword evidence="8" id="KW-1185">Reference proteome</keyword>
<evidence type="ECO:0000256" key="1">
    <source>
        <dbReference type="ARBA" id="ARBA00004651"/>
    </source>
</evidence>
<dbReference type="RefSeq" id="WP_075012393.1">
    <property type="nucleotide sequence ID" value="NZ_FOWE01000002.1"/>
</dbReference>
<comment type="subcellular location">
    <subcellularLocation>
        <location evidence="1">Cell membrane</location>
        <topology evidence="1">Multi-pass membrane protein</topology>
    </subcellularLocation>
</comment>
<evidence type="ECO:0000313" key="7">
    <source>
        <dbReference type="EMBL" id="SFO02245.1"/>
    </source>
</evidence>
<feature type="transmembrane region" description="Helical" evidence="6">
    <location>
        <begin position="207"/>
        <end position="225"/>
    </location>
</feature>
<name>A0A1I5DSK2_9ACTN</name>